<dbReference type="RefSeq" id="WP_095552736.1">
    <property type="nucleotide sequence ID" value="NZ_NSJE01000026.1"/>
</dbReference>
<dbReference type="Pfam" id="PF01713">
    <property type="entry name" value="Smr"/>
    <property type="match status" value="1"/>
</dbReference>
<dbReference type="AlphaFoldDB" id="A0A2A2AUN1"/>
<feature type="domain" description="Smr" evidence="2">
    <location>
        <begin position="128"/>
        <end position="209"/>
    </location>
</feature>
<evidence type="ECO:0000313" key="4">
    <source>
        <dbReference type="Proteomes" id="UP000218439"/>
    </source>
</evidence>
<evidence type="ECO:0000259" key="2">
    <source>
        <dbReference type="PROSITE" id="PS50828"/>
    </source>
</evidence>
<protein>
    <submittedName>
        <fullName evidence="3">DNA mismatch repair protein MutS</fullName>
    </submittedName>
</protein>
<dbReference type="PANTHER" id="PTHR35562:SF2">
    <property type="entry name" value="DNA ENDONUCLEASE SMRA-RELATED"/>
    <property type="match status" value="1"/>
</dbReference>
<dbReference type="InterPro" id="IPR002625">
    <property type="entry name" value="Smr_dom"/>
</dbReference>
<reference evidence="3 4" key="1">
    <citation type="submission" date="2017-08" db="EMBL/GenBank/DDBJ databases">
        <title>WGS of Clinical strains of the CDC Group NO-1 linked to zoonotic infections in humans.</title>
        <authorList>
            <person name="Bernier A.-M."/>
            <person name="Bernard K."/>
        </authorList>
    </citation>
    <scope>NUCLEOTIDE SEQUENCE [LARGE SCALE GENOMIC DNA]</scope>
    <source>
        <strain evidence="3 4">NML120219</strain>
    </source>
</reference>
<feature type="coiled-coil region" evidence="1">
    <location>
        <begin position="6"/>
        <end position="42"/>
    </location>
</feature>
<keyword evidence="1" id="KW-0175">Coiled coil</keyword>
<dbReference type="SMART" id="SM00463">
    <property type="entry name" value="SMR"/>
    <property type="match status" value="1"/>
</dbReference>
<dbReference type="InterPro" id="IPR036063">
    <property type="entry name" value="Smr_dom_sf"/>
</dbReference>
<dbReference type="SUPFAM" id="SSF160443">
    <property type="entry name" value="SMR domain-like"/>
    <property type="match status" value="1"/>
</dbReference>
<dbReference type="PANTHER" id="PTHR35562">
    <property type="entry name" value="DNA ENDONUCLEASE SMRA-RELATED"/>
    <property type="match status" value="1"/>
</dbReference>
<name>A0A2A2AUN1_9BURK</name>
<dbReference type="Proteomes" id="UP000218439">
    <property type="component" value="Unassembled WGS sequence"/>
</dbReference>
<accession>A0A2A2AUN1</accession>
<sequence>MSLHALSDLRQVSALLRLQREAAQQQALREQQRREAAERERNLFRHSVGAVQPLKHAPRVHQGPPPAPPLPLQLQRDEQRALLESLSDEFDVASLLDTDEALSYRQPGVAPDVARKLRLGHWSIQATLDLHGLRLDEAREALGQFIRQAHRQGLRCVRVVHGKGHGSPGRIPVLKSRVQRWLVQKSEVMAFVQARASEGGAGAVVVLLDRARRGPSS</sequence>
<gene>
    <name evidence="3" type="ORF">CK621_12905</name>
</gene>
<organism evidence="3 4">
    <name type="scientific">Vandammella animalimorsus</name>
    <dbReference type="NCBI Taxonomy" id="2029117"/>
    <lineage>
        <taxon>Bacteria</taxon>
        <taxon>Pseudomonadati</taxon>
        <taxon>Pseudomonadota</taxon>
        <taxon>Betaproteobacteria</taxon>
        <taxon>Burkholderiales</taxon>
        <taxon>Comamonadaceae</taxon>
        <taxon>Vandammella</taxon>
    </lineage>
</organism>
<evidence type="ECO:0000256" key="1">
    <source>
        <dbReference type="SAM" id="Coils"/>
    </source>
</evidence>
<evidence type="ECO:0000313" key="3">
    <source>
        <dbReference type="EMBL" id="PAT41369.1"/>
    </source>
</evidence>
<comment type="caution">
    <text evidence="3">The sequence shown here is derived from an EMBL/GenBank/DDBJ whole genome shotgun (WGS) entry which is preliminary data.</text>
</comment>
<proteinExistence type="predicted"/>
<dbReference type="PROSITE" id="PS50828">
    <property type="entry name" value="SMR"/>
    <property type="match status" value="1"/>
</dbReference>
<dbReference type="Gene3D" id="3.30.1370.110">
    <property type="match status" value="1"/>
</dbReference>
<dbReference type="EMBL" id="NSJE01000026">
    <property type="protein sequence ID" value="PAT41369.1"/>
    <property type="molecule type" value="Genomic_DNA"/>
</dbReference>